<evidence type="ECO:0000313" key="5">
    <source>
        <dbReference type="RefSeq" id="XP_022147222.1"/>
    </source>
</evidence>
<keyword evidence="2" id="KW-0472">Membrane</keyword>
<evidence type="ECO:0000313" key="3">
    <source>
        <dbReference type="Proteomes" id="UP000504603"/>
    </source>
</evidence>
<keyword evidence="2 4" id="KW-0812">Transmembrane</keyword>
<name>A0A6J1D1S7_MOMCH</name>
<keyword evidence="3" id="KW-1185">Reference proteome</keyword>
<sequence>MEAASNGGRAESSKPLKFSAYQNPALSAALTANSLQPSKFTFLCIFSISSASAFAFLRILSWENVIIDNLKLKNFPEEAACLFAKAVQTLVGLVFLGTILAFLKAISLFRGRFSGSVPITSASKGIKDRTPLSKRQLGLMGLKPKVDDAVSEKAVKPPKSKPYASPSSDVLVPLHQSIGSFSFSSQRNMDKLNSASGSKMQPFTTPSKSPGSASSLYLVSGVASPLPPSAQSSSGLDSMVCTPWSSKQGSSLKEITSEEEFERFLTEVDEKLTESAGKLATPPPTTSGVGIASPSTVATSANTSGTTRSTPLRPVRMSPSSQKFTTPPKKVEGDVPSPMSMEETVEAFKNLGVYPQIEEWRDRLRQWFSSILLNPLLEKIETSHVQVKEVAAKLGVSITISPVGDSTGSIPTVSSVDRTNEWQPTLTLDEDGLLHQLRATLVQSIDASTTRMPLANAQQSPQQNLLVPIMQECVNAIAEHQKLLSLMKGEWVKGLLPQSSIRADYTVQRIRELSEGTCLKNYEYLGTGEVYDKKNKKWTLELPTDSHLLLYLSCAFLEHPKWMLHLDPSTYAGAQSSKNPLFLGFLPPKERFPEKYVAIIYGVPSVLHPGACILAVGRKNPPIFSLYWDKKLQFSLQGRTALWDSILLLCHRVKVGYGGIIRGMHLGSSALRILPVLNPEPSA</sequence>
<dbReference type="Proteomes" id="UP000504603">
    <property type="component" value="Unplaced"/>
</dbReference>
<dbReference type="InterPro" id="IPR019176">
    <property type="entry name" value="Cytochrome_B561-rel"/>
</dbReference>
<dbReference type="RefSeq" id="XP_022147221.1">
    <property type="nucleotide sequence ID" value="XM_022291529.1"/>
</dbReference>
<dbReference type="GO" id="GO:0016020">
    <property type="term" value="C:membrane"/>
    <property type="evidence" value="ECO:0007669"/>
    <property type="project" value="TreeGrafter"/>
</dbReference>
<feature type="region of interest" description="Disordered" evidence="1">
    <location>
        <begin position="274"/>
        <end position="337"/>
    </location>
</feature>
<evidence type="ECO:0000313" key="4">
    <source>
        <dbReference type="RefSeq" id="XP_022147221.1"/>
    </source>
</evidence>
<gene>
    <name evidence="4 5" type="primary">LOC111016222</name>
</gene>
<keyword evidence="2" id="KW-1133">Transmembrane helix</keyword>
<reference evidence="4 5" key="1">
    <citation type="submission" date="2025-04" db="UniProtKB">
        <authorList>
            <consortium name="RefSeq"/>
        </authorList>
    </citation>
    <scope>IDENTIFICATION</scope>
    <source>
        <strain evidence="4 5">OHB3-1</strain>
    </source>
</reference>
<dbReference type="PANTHER" id="PTHR21780">
    <property type="entry name" value="TRANSMEMBRANE PROTEIN 209"/>
    <property type="match status" value="1"/>
</dbReference>
<dbReference type="GeneID" id="111016222"/>
<feature type="transmembrane region" description="Helical" evidence="2">
    <location>
        <begin position="40"/>
        <end position="62"/>
    </location>
</feature>
<dbReference type="OrthoDB" id="509821at2759"/>
<dbReference type="Pfam" id="PF09786">
    <property type="entry name" value="CytochromB561_N"/>
    <property type="match status" value="1"/>
</dbReference>
<dbReference type="AlphaFoldDB" id="A0A6J1D1S7"/>
<proteinExistence type="predicted"/>
<protein>
    <submittedName>
        <fullName evidence="4 5">Transmembrane protein 209</fullName>
    </submittedName>
</protein>
<accession>A0A6J1D1S7</accession>
<feature type="compositionally biased region" description="Polar residues" evidence="1">
    <location>
        <begin position="293"/>
        <end position="310"/>
    </location>
</feature>
<feature type="region of interest" description="Disordered" evidence="1">
    <location>
        <begin position="192"/>
        <end position="211"/>
    </location>
</feature>
<organism evidence="3 5">
    <name type="scientific">Momordica charantia</name>
    <name type="common">Bitter gourd</name>
    <name type="synonym">Balsam pear</name>
    <dbReference type="NCBI Taxonomy" id="3673"/>
    <lineage>
        <taxon>Eukaryota</taxon>
        <taxon>Viridiplantae</taxon>
        <taxon>Streptophyta</taxon>
        <taxon>Embryophyta</taxon>
        <taxon>Tracheophyta</taxon>
        <taxon>Spermatophyta</taxon>
        <taxon>Magnoliopsida</taxon>
        <taxon>eudicotyledons</taxon>
        <taxon>Gunneridae</taxon>
        <taxon>Pentapetalae</taxon>
        <taxon>rosids</taxon>
        <taxon>fabids</taxon>
        <taxon>Cucurbitales</taxon>
        <taxon>Cucurbitaceae</taxon>
        <taxon>Momordiceae</taxon>
        <taxon>Momordica</taxon>
    </lineage>
</organism>
<dbReference type="RefSeq" id="XP_022147222.1">
    <property type="nucleotide sequence ID" value="XM_022291530.1"/>
</dbReference>
<dbReference type="PANTHER" id="PTHR21780:SF0">
    <property type="entry name" value="TRANSMEMBRANE PROTEIN 209"/>
    <property type="match status" value="1"/>
</dbReference>
<evidence type="ECO:0000256" key="2">
    <source>
        <dbReference type="SAM" id="Phobius"/>
    </source>
</evidence>
<feature type="transmembrane region" description="Helical" evidence="2">
    <location>
        <begin position="82"/>
        <end position="103"/>
    </location>
</feature>
<evidence type="ECO:0000256" key="1">
    <source>
        <dbReference type="SAM" id="MobiDB-lite"/>
    </source>
</evidence>
<dbReference type="KEGG" id="mcha:111016222"/>